<evidence type="ECO:0000256" key="6">
    <source>
        <dbReference type="ARBA" id="ARBA00023002"/>
    </source>
</evidence>
<dbReference type="Gene3D" id="3.40.50.80">
    <property type="entry name" value="Nucleotide-binding domain of ferredoxin-NADP reductase (FNR) module"/>
    <property type="match status" value="1"/>
</dbReference>
<comment type="caution">
    <text evidence="11">The sequence shown here is derived from an EMBL/GenBank/DDBJ whole genome shotgun (WGS) entry which is preliminary data.</text>
</comment>
<dbReference type="SUPFAM" id="SSF52343">
    <property type="entry name" value="Ferredoxin reductase-like, C-terminal NADP-linked domain"/>
    <property type="match status" value="1"/>
</dbReference>
<feature type="domain" description="FAD-binding FR-type" evidence="10">
    <location>
        <begin position="249"/>
        <end position="352"/>
    </location>
</feature>
<keyword evidence="9" id="KW-0812">Transmembrane</keyword>
<accession>A0A1F8C300</accession>
<dbReference type="Pfam" id="PF00175">
    <property type="entry name" value="NAD_binding_1"/>
    <property type="match status" value="1"/>
</dbReference>
<evidence type="ECO:0000256" key="1">
    <source>
        <dbReference type="ARBA" id="ARBA00001974"/>
    </source>
</evidence>
<feature type="transmembrane region" description="Helical" evidence="9">
    <location>
        <begin position="119"/>
        <end position="142"/>
    </location>
</feature>
<dbReference type="PROSITE" id="PS51384">
    <property type="entry name" value="FAD_FR"/>
    <property type="match status" value="1"/>
</dbReference>
<dbReference type="InterPro" id="IPR039261">
    <property type="entry name" value="FNR_nucleotide-bd"/>
</dbReference>
<dbReference type="PANTHER" id="PTHR47354">
    <property type="entry name" value="NADH OXIDOREDUCTASE HCR"/>
    <property type="match status" value="1"/>
</dbReference>
<dbReference type="GO" id="GO:0046872">
    <property type="term" value="F:metal ion binding"/>
    <property type="evidence" value="ECO:0007669"/>
    <property type="project" value="UniProtKB-KW"/>
</dbReference>
<keyword evidence="3" id="KW-0001">2Fe-2S</keyword>
<protein>
    <recommendedName>
        <fullName evidence="10">FAD-binding FR-type domain-containing protein</fullName>
    </recommendedName>
</protein>
<feature type="transmembrane region" description="Helical" evidence="9">
    <location>
        <begin position="42"/>
        <end position="58"/>
    </location>
</feature>
<dbReference type="GO" id="GO:0051537">
    <property type="term" value="F:2 iron, 2 sulfur cluster binding"/>
    <property type="evidence" value="ECO:0007669"/>
    <property type="project" value="UniProtKB-KW"/>
</dbReference>
<evidence type="ECO:0000256" key="7">
    <source>
        <dbReference type="ARBA" id="ARBA00023004"/>
    </source>
</evidence>
<dbReference type="PANTHER" id="PTHR47354:SF6">
    <property type="entry name" value="NADH OXIDOREDUCTASE HCR"/>
    <property type="match status" value="1"/>
</dbReference>
<reference evidence="11 12" key="1">
    <citation type="journal article" date="2016" name="Nat. Commun.">
        <title>Thousands of microbial genomes shed light on interconnected biogeochemical processes in an aquifer system.</title>
        <authorList>
            <person name="Anantharaman K."/>
            <person name="Brown C.T."/>
            <person name="Hug L.A."/>
            <person name="Sharon I."/>
            <person name="Castelle C.J."/>
            <person name="Probst A.J."/>
            <person name="Thomas B.C."/>
            <person name="Singh A."/>
            <person name="Wilkins M.J."/>
            <person name="Karaoz U."/>
            <person name="Brodie E.L."/>
            <person name="Williams K.H."/>
            <person name="Hubbard S.S."/>
            <person name="Banfield J.F."/>
        </authorList>
    </citation>
    <scope>NUCLEOTIDE SEQUENCE [LARGE SCALE GENOMIC DNA]</scope>
</reference>
<keyword evidence="9" id="KW-0472">Membrane</keyword>
<evidence type="ECO:0000256" key="5">
    <source>
        <dbReference type="ARBA" id="ARBA00022827"/>
    </source>
</evidence>
<evidence type="ECO:0000313" key="12">
    <source>
        <dbReference type="Proteomes" id="UP000178429"/>
    </source>
</evidence>
<dbReference type="Gene3D" id="2.40.30.10">
    <property type="entry name" value="Translation factors"/>
    <property type="match status" value="1"/>
</dbReference>
<evidence type="ECO:0000256" key="4">
    <source>
        <dbReference type="ARBA" id="ARBA00022723"/>
    </source>
</evidence>
<dbReference type="InterPro" id="IPR001433">
    <property type="entry name" value="OxRdtase_FAD/NAD-bd"/>
</dbReference>
<dbReference type="InterPro" id="IPR017927">
    <property type="entry name" value="FAD-bd_FR_type"/>
</dbReference>
<sequence length="481" mass="53143">MTWLTNLLNRLTMYRLILYVLIGYLTLAVVEGFLGVLPLPPVQIALQAVYLFLVANIANRIFSKIFGAVTNSESATITALILSLIVGPVDFPGQLVFLTLVAIAAMVSKYVLAIRKRHIFNPAALAVTAMAVFGGIGASWWVGSPPLTAFTAIGGFLILTKIKRFTLAAVFLATYLLGSGFLGVSPIIFFVSVMLIEPLTSPVETKKQIIYAGFVAVVLILTQQFVKVGYTLEASLLAGNILFYLLSLPFRTILTLKTKEKLANNTYAFHFAKTASFDYRPGQFLHWTLPHVGPDARGVRRYFTIASSPTQKDIMIAVRVPDEASSFKKTLSNLKGGDQIVAMDAAGEFVLPKDKTIPLAFIAGGIGITPFASMARWLIDKKQERDIVLLYSNSTLQDIAFRKLFDEAQKVGIKTHYVVTEKDGYIDEALIKTKVPDWKKRIYYVSGPQPMVDIFAKMLSKMKVAGIKTDFFPGYTDRHQK</sequence>
<name>A0A1F8C300_9BACT</name>
<evidence type="ECO:0000256" key="8">
    <source>
        <dbReference type="ARBA" id="ARBA00023014"/>
    </source>
</evidence>
<dbReference type="EMBL" id="MGHL01000006">
    <property type="protein sequence ID" value="OGM70249.1"/>
    <property type="molecule type" value="Genomic_DNA"/>
</dbReference>
<dbReference type="GO" id="GO:0016491">
    <property type="term" value="F:oxidoreductase activity"/>
    <property type="evidence" value="ECO:0007669"/>
    <property type="project" value="UniProtKB-KW"/>
</dbReference>
<feature type="transmembrane region" description="Helical" evidence="9">
    <location>
        <begin position="16"/>
        <end position="36"/>
    </location>
</feature>
<keyword evidence="2" id="KW-0285">Flavoprotein</keyword>
<dbReference type="Proteomes" id="UP000178429">
    <property type="component" value="Unassembled WGS sequence"/>
</dbReference>
<dbReference type="InterPro" id="IPR050415">
    <property type="entry name" value="MRET"/>
</dbReference>
<dbReference type="InterPro" id="IPR017938">
    <property type="entry name" value="Riboflavin_synthase-like_b-brl"/>
</dbReference>
<evidence type="ECO:0000256" key="9">
    <source>
        <dbReference type="SAM" id="Phobius"/>
    </source>
</evidence>
<keyword evidence="7" id="KW-0408">Iron</keyword>
<keyword evidence="4" id="KW-0479">Metal-binding</keyword>
<gene>
    <name evidence="11" type="ORF">A2975_04220</name>
</gene>
<evidence type="ECO:0000259" key="10">
    <source>
        <dbReference type="PROSITE" id="PS51384"/>
    </source>
</evidence>
<feature type="transmembrane region" description="Helical" evidence="9">
    <location>
        <begin position="165"/>
        <end position="196"/>
    </location>
</feature>
<dbReference type="CDD" id="cd00322">
    <property type="entry name" value="FNR_like"/>
    <property type="match status" value="1"/>
</dbReference>
<feature type="transmembrane region" description="Helical" evidence="9">
    <location>
        <begin position="359"/>
        <end position="379"/>
    </location>
</feature>
<evidence type="ECO:0000256" key="3">
    <source>
        <dbReference type="ARBA" id="ARBA00022714"/>
    </source>
</evidence>
<proteinExistence type="predicted"/>
<feature type="transmembrane region" description="Helical" evidence="9">
    <location>
        <begin position="91"/>
        <end position="112"/>
    </location>
</feature>
<evidence type="ECO:0000256" key="2">
    <source>
        <dbReference type="ARBA" id="ARBA00022630"/>
    </source>
</evidence>
<evidence type="ECO:0000313" key="11">
    <source>
        <dbReference type="EMBL" id="OGM70249.1"/>
    </source>
</evidence>
<dbReference type="STRING" id="1802525.A2975_04220"/>
<dbReference type="AlphaFoldDB" id="A0A1F8C300"/>
<feature type="transmembrane region" description="Helical" evidence="9">
    <location>
        <begin position="232"/>
        <end position="254"/>
    </location>
</feature>
<comment type="cofactor">
    <cofactor evidence="1">
        <name>FAD</name>
        <dbReference type="ChEBI" id="CHEBI:57692"/>
    </cofactor>
</comment>
<keyword evidence="9" id="KW-1133">Transmembrane helix</keyword>
<keyword evidence="8" id="KW-0411">Iron-sulfur</keyword>
<organism evidence="11 12">
    <name type="scientific">Candidatus Woesebacteria bacterium RIFCSPLOWO2_01_FULL_44_14</name>
    <dbReference type="NCBI Taxonomy" id="1802525"/>
    <lineage>
        <taxon>Bacteria</taxon>
        <taxon>Candidatus Woeseibacteriota</taxon>
    </lineage>
</organism>
<keyword evidence="6" id="KW-0560">Oxidoreductase</keyword>
<keyword evidence="5" id="KW-0274">FAD</keyword>
<feature type="transmembrane region" description="Helical" evidence="9">
    <location>
        <begin position="65"/>
        <end position="85"/>
    </location>
</feature>
<dbReference type="SUPFAM" id="SSF63380">
    <property type="entry name" value="Riboflavin synthase domain-like"/>
    <property type="match status" value="1"/>
</dbReference>
<feature type="transmembrane region" description="Helical" evidence="9">
    <location>
        <begin position="208"/>
        <end position="226"/>
    </location>
</feature>